<dbReference type="SUPFAM" id="SSF52161">
    <property type="entry name" value="Ribosomal protein L13"/>
    <property type="match status" value="1"/>
</dbReference>
<dbReference type="GO" id="GO:0005840">
    <property type="term" value="C:ribosome"/>
    <property type="evidence" value="ECO:0007669"/>
    <property type="project" value="UniProtKB-KW"/>
</dbReference>
<proteinExistence type="predicted"/>
<evidence type="ECO:0000256" key="1">
    <source>
        <dbReference type="ARBA" id="ARBA00022980"/>
    </source>
</evidence>
<evidence type="ECO:0000313" key="4">
    <source>
        <dbReference type="Proteomes" id="UP000000777"/>
    </source>
</evidence>
<dbReference type="HOGENOM" id="CLU_2367597_0_0_6"/>
<keyword evidence="2" id="KW-0687">Ribonucleoprotein</keyword>
<dbReference type="KEGG" id="crp:CRP_045"/>
<dbReference type="Pfam" id="PF00572">
    <property type="entry name" value="Ribosomal_L13"/>
    <property type="match status" value="1"/>
</dbReference>
<dbReference type="GO" id="GO:0006412">
    <property type="term" value="P:translation"/>
    <property type="evidence" value="ECO:0007669"/>
    <property type="project" value="InterPro"/>
</dbReference>
<dbReference type="Proteomes" id="UP000000777">
    <property type="component" value="Chromosome"/>
</dbReference>
<dbReference type="EMBL" id="AP009180">
    <property type="protein sequence ID" value="BAF35076.1"/>
    <property type="molecule type" value="Genomic_DNA"/>
</dbReference>
<evidence type="ECO:0000256" key="2">
    <source>
        <dbReference type="ARBA" id="ARBA00023274"/>
    </source>
</evidence>
<evidence type="ECO:0000313" key="3">
    <source>
        <dbReference type="EMBL" id="BAF35076.1"/>
    </source>
</evidence>
<dbReference type="STRING" id="387662.CRP_045"/>
<dbReference type="InterPro" id="IPR036899">
    <property type="entry name" value="Ribosomal_uL13_sf"/>
</dbReference>
<dbReference type="RefSeq" id="WP_011672268.1">
    <property type="nucleotide sequence ID" value="NC_008512.1"/>
</dbReference>
<gene>
    <name evidence="3" type="ordered locus">CRP_045</name>
</gene>
<reference evidence="3 4" key="1">
    <citation type="journal article" date="2006" name="Science">
        <title>The 160-kilobase genome of the bacterial endosymbiont Carsonella.</title>
        <authorList>
            <person name="Nakabachi A."/>
            <person name="Yamashita A."/>
            <person name="Toh H."/>
            <person name="Ishikawa H."/>
            <person name="Dunbar H."/>
            <person name="Moran N."/>
            <person name="Hattori M."/>
        </authorList>
    </citation>
    <scope>NUCLEOTIDE SEQUENCE [LARGE SCALE GENOMIC DNA]</scope>
    <source>
        <strain evidence="3 4">PV</strain>
    </source>
</reference>
<sequence length="97" mass="11559">MIIINCLNKKLGRILSSISKIIIYFNFFKKKIKIFLINIKSFVLKKKTTITHSGYIGNLKVKCKEKNKKKYIKKSIYNMLPKNYNRLILLKNLFFIL</sequence>
<dbReference type="Gene3D" id="3.90.1180.10">
    <property type="entry name" value="Ribosomal protein L13"/>
    <property type="match status" value="1"/>
</dbReference>
<keyword evidence="1 3" id="KW-0689">Ribosomal protein</keyword>
<dbReference type="InterPro" id="IPR005822">
    <property type="entry name" value="Ribosomal_uL13"/>
</dbReference>
<dbReference type="GO" id="GO:0003735">
    <property type="term" value="F:structural constituent of ribosome"/>
    <property type="evidence" value="ECO:0007669"/>
    <property type="project" value="InterPro"/>
</dbReference>
<dbReference type="GO" id="GO:1990904">
    <property type="term" value="C:ribonucleoprotein complex"/>
    <property type="evidence" value="ECO:0007669"/>
    <property type="project" value="UniProtKB-KW"/>
</dbReference>
<organism evidence="3 4">
    <name type="scientific">Carsonella ruddii (strain PV)</name>
    <dbReference type="NCBI Taxonomy" id="387662"/>
    <lineage>
        <taxon>Bacteria</taxon>
        <taxon>Pseudomonadati</taxon>
        <taxon>Pseudomonadota</taxon>
        <taxon>Gammaproteobacteria</taxon>
        <taxon>Oceanospirillales</taxon>
        <taxon>Halomonadaceae</taxon>
        <taxon>Zymobacter group</taxon>
        <taxon>Candidatus Carsonella</taxon>
    </lineage>
</organism>
<name>Q05FU5_CARRP</name>
<accession>Q05FU5</accession>
<protein>
    <submittedName>
        <fullName evidence="3">Ribosomal protein L13</fullName>
    </submittedName>
</protein>
<dbReference type="AlphaFoldDB" id="Q05FU5"/>